<protein>
    <submittedName>
        <fullName evidence="2">Recombination enhancement function protein</fullName>
    </submittedName>
</protein>
<dbReference type="InterPro" id="IPR031875">
    <property type="entry name" value="RecA_dep_nuc"/>
</dbReference>
<dbReference type="EMBL" id="CP013929">
    <property type="protein sequence ID" value="AMJ80731.1"/>
    <property type="molecule type" value="Genomic_DNA"/>
</dbReference>
<dbReference type="Pfam" id="PF16786">
    <property type="entry name" value="RecA_dep_nuc"/>
    <property type="match status" value="1"/>
</dbReference>
<evidence type="ECO:0000256" key="1">
    <source>
        <dbReference type="SAM" id="MobiDB-lite"/>
    </source>
</evidence>
<reference evidence="2 3" key="1">
    <citation type="submission" date="2015-12" db="EMBL/GenBank/DDBJ databases">
        <title>Intraspecies pangenome expansion in the marine bacterium Alteromonas.</title>
        <authorList>
            <person name="Lopez-Perez M."/>
            <person name="Rodriguez-Valera F."/>
        </authorList>
    </citation>
    <scope>NUCLEOTIDE SEQUENCE [LARGE SCALE GENOMIC DNA]</scope>
    <source>
        <strain evidence="2 3">UM8</strain>
        <plasmid evidence="2 3">pAMEDUM8_300</plasmid>
    </source>
</reference>
<keyword evidence="2" id="KW-0614">Plasmid</keyword>
<dbReference type="RefSeq" id="WP_015068548.1">
    <property type="nucleotide sequence ID" value="NZ_CAKMLI010000020.1"/>
</dbReference>
<dbReference type="Proteomes" id="UP000061468">
    <property type="component" value="Plasmid pAMEDUM8_300"/>
</dbReference>
<feature type="region of interest" description="Disordered" evidence="1">
    <location>
        <begin position="1"/>
        <end position="63"/>
    </location>
</feature>
<gene>
    <name evidence="2" type="ORF">AV942_20320</name>
</gene>
<evidence type="ECO:0000313" key="3">
    <source>
        <dbReference type="Proteomes" id="UP000061468"/>
    </source>
</evidence>
<name>A0AAC8XP99_9ALTE</name>
<geneLocation type="plasmid" evidence="2 3">
    <name>pAMEDUM8_300</name>
</geneLocation>
<evidence type="ECO:0000313" key="2">
    <source>
        <dbReference type="EMBL" id="AMJ80731.1"/>
    </source>
</evidence>
<dbReference type="Gene3D" id="3.30.40.190">
    <property type="match status" value="1"/>
</dbReference>
<organism evidence="2 3">
    <name type="scientific">Alteromonas mediterranea</name>
    <dbReference type="NCBI Taxonomy" id="314275"/>
    <lineage>
        <taxon>Bacteria</taxon>
        <taxon>Pseudomonadati</taxon>
        <taxon>Pseudomonadota</taxon>
        <taxon>Gammaproteobacteria</taxon>
        <taxon>Alteromonadales</taxon>
        <taxon>Alteromonadaceae</taxon>
        <taxon>Alteromonas/Salinimonas group</taxon>
        <taxon>Alteromonas</taxon>
    </lineage>
</organism>
<feature type="compositionally biased region" description="Basic and acidic residues" evidence="1">
    <location>
        <begin position="9"/>
        <end position="25"/>
    </location>
</feature>
<proteinExistence type="predicted"/>
<dbReference type="AlphaFoldDB" id="A0AAC8XP99"/>
<accession>A0AAC8XP99</accession>
<feature type="compositionally biased region" description="Basic and acidic residues" evidence="1">
    <location>
        <begin position="37"/>
        <end position="61"/>
    </location>
</feature>
<sequence length="211" mass="23954">MSFLLTPEKLQKQREQQRRAQERAAAKQKAKLACPEYRIKQLEKQRERQERQRAKASEKARMRPPVAKPLVAKKPLRSKGMAGKSRNKTEMSLHDRMAALGCICCINKGLIEPHTGSPVSIHHIHGRTSPEAHLYVLPLCQWHHDTPMGLDNQLNEKYQFVFPLHAKGADGGKVRWEEVNGSQISLLIEVHKLINATPKEIPSELQNLTTG</sequence>